<feature type="domain" description="OBG-type G" evidence="2">
    <location>
        <begin position="2"/>
        <end position="266"/>
    </location>
</feature>
<dbReference type="Pfam" id="PF01926">
    <property type="entry name" value="MMR_HSR1"/>
    <property type="match status" value="1"/>
</dbReference>
<evidence type="ECO:0000313" key="4">
    <source>
        <dbReference type="Proteomes" id="UP000603056"/>
    </source>
</evidence>
<evidence type="ECO:0000256" key="1">
    <source>
        <dbReference type="ARBA" id="ARBA00022741"/>
    </source>
</evidence>
<dbReference type="NCBIfam" id="NF007171">
    <property type="entry name" value="PRK09602.1"/>
    <property type="match status" value="1"/>
</dbReference>
<dbReference type="AlphaFoldDB" id="A0A811TFH3"/>
<dbReference type="PANTHER" id="PTHR23305:SF1">
    <property type="entry name" value="OBG-TYPE G DOMAIN-CONTAINING PROTEIN"/>
    <property type="match status" value="1"/>
</dbReference>
<accession>A0A811TFH3</accession>
<sequence>MISIALAGKPNSGKSTFFKAATLSDVEIANYPFTTIDANHGIAYLRVECPCQNLHIRNCTSCVNGIRFVPVQLVDVAGLVPGAHLGKGLGNEFLDELSRVDLIIHVVDASGGTDIVGNPINIGEHNPVEDITFLEREIDMWIFNILHRNWHRISRKTEIESLSIEQAIAEQLGGIKVNDRQVKAALLRLDIQANKPGNWSDDELKELITEIRKINKPIIIAANKTDVAPEENIKQLKEVDSRVFFVSSAAELALRMAAKKDVITYLPGDKDFTINSTNLNKAQEKGLEQLKEFIRQNNGTGVQECINNAVFDVLGQIVVYPVEDENKYSDKNGKVLPDAFVAGNNCTARELAYMVHTDIGESFLFGIDAKSKMRISDKHQLKNGDVIKIVSTK</sequence>
<dbReference type="Gene3D" id="1.10.8.470">
    <property type="match status" value="1"/>
</dbReference>
<dbReference type="Pfam" id="PF08438">
    <property type="entry name" value="YGR210-like_G4"/>
    <property type="match status" value="1"/>
</dbReference>
<dbReference type="GO" id="GO:0005525">
    <property type="term" value="F:GTP binding"/>
    <property type="evidence" value="ECO:0007669"/>
    <property type="project" value="InterPro"/>
</dbReference>
<comment type="caution">
    <text evidence="3">The sequence shown here is derived from an EMBL/GenBank/DDBJ whole genome shotgun (WGS) entry which is preliminary data.</text>
</comment>
<dbReference type="InterPro" id="IPR004095">
    <property type="entry name" value="TGS"/>
</dbReference>
<dbReference type="Pfam" id="PF02824">
    <property type="entry name" value="TGS"/>
    <property type="match status" value="1"/>
</dbReference>
<dbReference type="InterPro" id="IPR012676">
    <property type="entry name" value="TGS-like"/>
</dbReference>
<dbReference type="GO" id="GO:0005737">
    <property type="term" value="C:cytoplasm"/>
    <property type="evidence" value="ECO:0007669"/>
    <property type="project" value="TreeGrafter"/>
</dbReference>
<reference evidence="3" key="1">
    <citation type="submission" date="2020-10" db="EMBL/GenBank/DDBJ databases">
        <authorList>
            <person name="Hahn C.J."/>
            <person name="Laso-Perez R."/>
            <person name="Vulcano F."/>
            <person name="Vaziourakis K.-M."/>
            <person name="Stokke R."/>
            <person name="Steen I.H."/>
            <person name="Teske A."/>
            <person name="Boetius A."/>
            <person name="Liebeke M."/>
            <person name="Amann R."/>
            <person name="Knittel K."/>
        </authorList>
    </citation>
    <scope>NUCLEOTIDE SEQUENCE</scope>
    <source>
        <strain evidence="3">Gfbio:e3339647-f889-4370-9287-4fb5cb688e4c:AG394J04_GoMArc1</strain>
    </source>
</reference>
<proteinExistence type="predicted"/>
<dbReference type="Gene3D" id="3.10.20.30">
    <property type="match status" value="1"/>
</dbReference>
<name>A0A811TFH3_9EURY</name>
<dbReference type="CDD" id="cd01669">
    <property type="entry name" value="TGS_MJ1332_like"/>
    <property type="match status" value="1"/>
</dbReference>
<organism evidence="3 4">
    <name type="scientific">Candidatus Argoarchaeum ethanivorans</name>
    <dbReference type="NCBI Taxonomy" id="2608793"/>
    <lineage>
        <taxon>Archaea</taxon>
        <taxon>Methanobacteriati</taxon>
        <taxon>Methanobacteriota</taxon>
        <taxon>Stenosarchaea group</taxon>
        <taxon>Methanomicrobia</taxon>
        <taxon>Methanosarcinales</taxon>
        <taxon>Methanosarcinales incertae sedis</taxon>
        <taxon>GOM Arc I cluster</taxon>
        <taxon>Candidatus Argoarchaeum</taxon>
    </lineage>
</organism>
<dbReference type="SUPFAM" id="SSF81271">
    <property type="entry name" value="TGS-like"/>
    <property type="match status" value="1"/>
</dbReference>
<dbReference type="PANTHER" id="PTHR23305">
    <property type="entry name" value="OBG GTPASE FAMILY"/>
    <property type="match status" value="1"/>
</dbReference>
<gene>
    <name evidence="3" type="primary">ychF</name>
    <name evidence="3" type="ORF">FFODKBPE_00651</name>
</gene>
<dbReference type="InterPro" id="IPR006073">
    <property type="entry name" value="GTP-bd"/>
</dbReference>
<dbReference type="InterPro" id="IPR012675">
    <property type="entry name" value="Beta-grasp_dom_sf"/>
</dbReference>
<dbReference type="CDD" id="cd01899">
    <property type="entry name" value="Ygr210"/>
    <property type="match status" value="1"/>
</dbReference>
<evidence type="ECO:0000313" key="3">
    <source>
        <dbReference type="EMBL" id="CAD6494209.1"/>
    </source>
</evidence>
<protein>
    <submittedName>
        <fullName evidence="3">Ribosome-binding ATPase YchF</fullName>
    </submittedName>
</protein>
<evidence type="ECO:0000259" key="2">
    <source>
        <dbReference type="PROSITE" id="PS51710"/>
    </source>
</evidence>
<dbReference type="GO" id="GO:0016887">
    <property type="term" value="F:ATP hydrolysis activity"/>
    <property type="evidence" value="ECO:0007669"/>
    <property type="project" value="TreeGrafter"/>
</dbReference>
<keyword evidence="1" id="KW-0547">Nucleotide-binding</keyword>
<dbReference type="InterPro" id="IPR027417">
    <property type="entry name" value="P-loop_NTPase"/>
</dbReference>
<dbReference type="PRINTS" id="PR00326">
    <property type="entry name" value="GTP1OBG"/>
</dbReference>
<dbReference type="InterPro" id="IPR031167">
    <property type="entry name" value="G_OBG"/>
</dbReference>
<dbReference type="EMBL" id="CAJHIP010000051">
    <property type="protein sequence ID" value="CAD6494209.1"/>
    <property type="molecule type" value="Genomic_DNA"/>
</dbReference>
<dbReference type="Proteomes" id="UP000603056">
    <property type="component" value="Unassembled WGS sequence"/>
</dbReference>
<dbReference type="PROSITE" id="PS51710">
    <property type="entry name" value="G_OBG"/>
    <property type="match status" value="1"/>
</dbReference>
<dbReference type="InterPro" id="IPR013646">
    <property type="entry name" value="YGR210-like_G4"/>
</dbReference>
<dbReference type="Gene3D" id="3.40.50.300">
    <property type="entry name" value="P-loop containing nucleotide triphosphate hydrolases"/>
    <property type="match status" value="1"/>
</dbReference>
<dbReference type="SUPFAM" id="SSF52540">
    <property type="entry name" value="P-loop containing nucleoside triphosphate hydrolases"/>
    <property type="match status" value="1"/>
</dbReference>